<dbReference type="AlphaFoldDB" id="A0A2P2NE23"/>
<proteinExistence type="predicted"/>
<feature type="signal peptide" evidence="1">
    <location>
        <begin position="1"/>
        <end position="20"/>
    </location>
</feature>
<dbReference type="EMBL" id="GGEC01060257">
    <property type="protein sequence ID" value="MBX40741.1"/>
    <property type="molecule type" value="Transcribed_RNA"/>
</dbReference>
<accession>A0A2P2NE23</accession>
<evidence type="ECO:0000313" key="2">
    <source>
        <dbReference type="EMBL" id="MBX40741.1"/>
    </source>
</evidence>
<feature type="chain" id="PRO_5015169765" evidence="1">
    <location>
        <begin position="21"/>
        <end position="47"/>
    </location>
</feature>
<evidence type="ECO:0000256" key="1">
    <source>
        <dbReference type="SAM" id="SignalP"/>
    </source>
</evidence>
<sequence length="47" mass="5201">MCLVFLKFLDLEIMFTAVLGSQALSSKLLVFNKQTIPIMVLQGKPSS</sequence>
<reference evidence="2" key="1">
    <citation type="submission" date="2018-02" db="EMBL/GenBank/DDBJ databases">
        <title>Rhizophora mucronata_Transcriptome.</title>
        <authorList>
            <person name="Meera S.P."/>
            <person name="Sreeshan A."/>
            <person name="Augustine A."/>
        </authorList>
    </citation>
    <scope>NUCLEOTIDE SEQUENCE</scope>
    <source>
        <tissue evidence="2">Leaf</tissue>
    </source>
</reference>
<protein>
    <submittedName>
        <fullName evidence="2">Uncharacterized protein</fullName>
    </submittedName>
</protein>
<keyword evidence="1" id="KW-0732">Signal</keyword>
<name>A0A2P2NE23_RHIMU</name>
<organism evidence="2">
    <name type="scientific">Rhizophora mucronata</name>
    <name type="common">Asiatic mangrove</name>
    <dbReference type="NCBI Taxonomy" id="61149"/>
    <lineage>
        <taxon>Eukaryota</taxon>
        <taxon>Viridiplantae</taxon>
        <taxon>Streptophyta</taxon>
        <taxon>Embryophyta</taxon>
        <taxon>Tracheophyta</taxon>
        <taxon>Spermatophyta</taxon>
        <taxon>Magnoliopsida</taxon>
        <taxon>eudicotyledons</taxon>
        <taxon>Gunneridae</taxon>
        <taxon>Pentapetalae</taxon>
        <taxon>rosids</taxon>
        <taxon>fabids</taxon>
        <taxon>Malpighiales</taxon>
        <taxon>Rhizophoraceae</taxon>
        <taxon>Rhizophora</taxon>
    </lineage>
</organism>